<dbReference type="OrthoDB" id="6357437at2759"/>
<dbReference type="AlphaFoldDB" id="A0A9D4RNA9"/>
<dbReference type="EMBL" id="JAIWYP010000002">
    <property type="protein sequence ID" value="KAH3874769.1"/>
    <property type="molecule type" value="Genomic_DNA"/>
</dbReference>
<dbReference type="PANTHER" id="PTHR47364">
    <property type="entry name" value="CYSTEINE PROTEINASE INHIBITOR 5"/>
    <property type="match status" value="1"/>
</dbReference>
<dbReference type="PANTHER" id="PTHR47364:SF2">
    <property type="entry name" value="CYSTEINE PROTEINASE INHIBITOR 5"/>
    <property type="match status" value="1"/>
</dbReference>
<protein>
    <recommendedName>
        <fullName evidence="2">Cystatin domain-containing protein</fullName>
    </recommendedName>
</protein>
<name>A0A9D4RNA9_DREPO</name>
<dbReference type="GO" id="GO:0004869">
    <property type="term" value="F:cysteine-type endopeptidase inhibitor activity"/>
    <property type="evidence" value="ECO:0007669"/>
    <property type="project" value="InterPro"/>
</dbReference>
<proteinExistence type="predicted"/>
<dbReference type="SUPFAM" id="SSF54403">
    <property type="entry name" value="Cystatin/monellin"/>
    <property type="match status" value="1"/>
</dbReference>
<evidence type="ECO:0000313" key="3">
    <source>
        <dbReference type="EMBL" id="KAH3874769.1"/>
    </source>
</evidence>
<dbReference type="Pfam" id="PF00031">
    <property type="entry name" value="Cystatin"/>
    <property type="match status" value="1"/>
</dbReference>
<dbReference type="Gene3D" id="3.10.450.10">
    <property type="match status" value="1"/>
</dbReference>
<dbReference type="SMART" id="SM00043">
    <property type="entry name" value="CY"/>
    <property type="match status" value="1"/>
</dbReference>
<keyword evidence="4" id="KW-1185">Reference proteome</keyword>
<sequence length="123" mass="13401">MASQKTVLLLVVLVSAALAARQASNLKNGKGQGKQKQNQRVGGWTSADQNDETVQQLAQFAAGQICSIFVVDAVQKAETQVVAGMNYRMDILVSKAWKCKVHVFEQSWTNTTRLTSFACKSVP</sequence>
<dbReference type="Proteomes" id="UP000828390">
    <property type="component" value="Unassembled WGS sequence"/>
</dbReference>
<feature type="signal peptide" evidence="1">
    <location>
        <begin position="1"/>
        <end position="19"/>
    </location>
</feature>
<keyword evidence="1" id="KW-0732">Signal</keyword>
<feature type="chain" id="PRO_5038955161" description="Cystatin domain-containing protein" evidence="1">
    <location>
        <begin position="20"/>
        <end position="123"/>
    </location>
</feature>
<comment type="caution">
    <text evidence="3">The sequence shown here is derived from an EMBL/GenBank/DDBJ whole genome shotgun (WGS) entry which is preliminary data.</text>
</comment>
<dbReference type="InterPro" id="IPR046350">
    <property type="entry name" value="Cystatin_sf"/>
</dbReference>
<reference evidence="3" key="2">
    <citation type="submission" date="2020-11" db="EMBL/GenBank/DDBJ databases">
        <authorList>
            <person name="McCartney M.A."/>
            <person name="Auch B."/>
            <person name="Kono T."/>
            <person name="Mallez S."/>
            <person name="Becker A."/>
            <person name="Gohl D.M."/>
            <person name="Silverstein K.A.T."/>
            <person name="Koren S."/>
            <person name="Bechman K.B."/>
            <person name="Herman A."/>
            <person name="Abrahante J.E."/>
            <person name="Garbe J."/>
        </authorList>
    </citation>
    <scope>NUCLEOTIDE SEQUENCE</scope>
    <source>
        <strain evidence="3">Duluth1</strain>
        <tissue evidence="3">Whole animal</tissue>
    </source>
</reference>
<dbReference type="CDD" id="cd00042">
    <property type="entry name" value="CY"/>
    <property type="match status" value="1"/>
</dbReference>
<dbReference type="InterPro" id="IPR000010">
    <property type="entry name" value="Cystatin_dom"/>
</dbReference>
<reference evidence="3" key="1">
    <citation type="journal article" date="2019" name="bioRxiv">
        <title>The Genome of the Zebra Mussel, Dreissena polymorpha: A Resource for Invasive Species Research.</title>
        <authorList>
            <person name="McCartney M.A."/>
            <person name="Auch B."/>
            <person name="Kono T."/>
            <person name="Mallez S."/>
            <person name="Zhang Y."/>
            <person name="Obille A."/>
            <person name="Becker A."/>
            <person name="Abrahante J.E."/>
            <person name="Garbe J."/>
            <person name="Badalamenti J.P."/>
            <person name="Herman A."/>
            <person name="Mangelson H."/>
            <person name="Liachko I."/>
            <person name="Sullivan S."/>
            <person name="Sone E.D."/>
            <person name="Koren S."/>
            <person name="Silverstein K.A.T."/>
            <person name="Beckman K.B."/>
            <person name="Gohl D.M."/>
        </authorList>
    </citation>
    <scope>NUCLEOTIDE SEQUENCE</scope>
    <source>
        <strain evidence="3">Duluth1</strain>
        <tissue evidence="3">Whole animal</tissue>
    </source>
</reference>
<evidence type="ECO:0000256" key="1">
    <source>
        <dbReference type="SAM" id="SignalP"/>
    </source>
</evidence>
<organism evidence="3 4">
    <name type="scientific">Dreissena polymorpha</name>
    <name type="common">Zebra mussel</name>
    <name type="synonym">Mytilus polymorpha</name>
    <dbReference type="NCBI Taxonomy" id="45954"/>
    <lineage>
        <taxon>Eukaryota</taxon>
        <taxon>Metazoa</taxon>
        <taxon>Spiralia</taxon>
        <taxon>Lophotrochozoa</taxon>
        <taxon>Mollusca</taxon>
        <taxon>Bivalvia</taxon>
        <taxon>Autobranchia</taxon>
        <taxon>Heteroconchia</taxon>
        <taxon>Euheterodonta</taxon>
        <taxon>Imparidentia</taxon>
        <taxon>Neoheterodontei</taxon>
        <taxon>Myida</taxon>
        <taxon>Dreissenoidea</taxon>
        <taxon>Dreissenidae</taxon>
        <taxon>Dreissena</taxon>
    </lineage>
</organism>
<feature type="domain" description="Cystatin" evidence="2">
    <location>
        <begin position="39"/>
        <end position="120"/>
    </location>
</feature>
<evidence type="ECO:0000313" key="4">
    <source>
        <dbReference type="Proteomes" id="UP000828390"/>
    </source>
</evidence>
<evidence type="ECO:0000259" key="2">
    <source>
        <dbReference type="SMART" id="SM00043"/>
    </source>
</evidence>
<gene>
    <name evidence="3" type="ORF">DPMN_038022</name>
</gene>
<accession>A0A9D4RNA9</accession>